<proteinExistence type="predicted"/>
<dbReference type="Proteomes" id="UP001202328">
    <property type="component" value="Unassembled WGS sequence"/>
</dbReference>
<reference evidence="1" key="1">
    <citation type="submission" date="2022-04" db="EMBL/GenBank/DDBJ databases">
        <title>A functionally conserved STORR gene fusion in Papaver species that diverged 16.8 million years ago.</title>
        <authorList>
            <person name="Catania T."/>
        </authorList>
    </citation>
    <scope>NUCLEOTIDE SEQUENCE</scope>
    <source>
        <strain evidence="1">S-188037</strain>
    </source>
</reference>
<organism evidence="1 2">
    <name type="scientific">Papaver atlanticum</name>
    <dbReference type="NCBI Taxonomy" id="357466"/>
    <lineage>
        <taxon>Eukaryota</taxon>
        <taxon>Viridiplantae</taxon>
        <taxon>Streptophyta</taxon>
        <taxon>Embryophyta</taxon>
        <taxon>Tracheophyta</taxon>
        <taxon>Spermatophyta</taxon>
        <taxon>Magnoliopsida</taxon>
        <taxon>Ranunculales</taxon>
        <taxon>Papaveraceae</taxon>
        <taxon>Papaveroideae</taxon>
        <taxon>Papaver</taxon>
    </lineage>
</organism>
<keyword evidence="2" id="KW-1185">Reference proteome</keyword>
<feature type="non-terminal residue" evidence="1">
    <location>
        <position position="50"/>
    </location>
</feature>
<accession>A0AAD4SGZ7</accession>
<comment type="caution">
    <text evidence="1">The sequence shown here is derived from an EMBL/GenBank/DDBJ whole genome shotgun (WGS) entry which is preliminary data.</text>
</comment>
<dbReference type="AlphaFoldDB" id="A0AAD4SGZ7"/>
<evidence type="ECO:0000313" key="1">
    <source>
        <dbReference type="EMBL" id="KAI3907738.1"/>
    </source>
</evidence>
<feature type="non-terminal residue" evidence="1">
    <location>
        <position position="1"/>
    </location>
</feature>
<sequence length="50" mass="5497">EILVVLQEKLAKLLAGEDIKATQRTVVSLGHVSAKEISFSFLKIALDLIF</sequence>
<protein>
    <submittedName>
        <fullName evidence="1">Uncharacterized protein</fullName>
    </submittedName>
</protein>
<evidence type="ECO:0000313" key="2">
    <source>
        <dbReference type="Proteomes" id="UP001202328"/>
    </source>
</evidence>
<name>A0AAD4SGZ7_9MAGN</name>
<dbReference type="EMBL" id="JAJJMB010010578">
    <property type="protein sequence ID" value="KAI3907738.1"/>
    <property type="molecule type" value="Genomic_DNA"/>
</dbReference>
<gene>
    <name evidence="1" type="ORF">MKW98_008415</name>
</gene>